<accession>A0A5M6DKK5</accession>
<dbReference type="EMBL" id="VWSF01000006">
    <property type="protein sequence ID" value="KAA5546730.1"/>
    <property type="molecule type" value="Genomic_DNA"/>
</dbReference>
<dbReference type="AlphaFoldDB" id="A0A5M6DKK5"/>
<feature type="chain" id="PRO_5024276859" description="PorV/PorQ family protein" evidence="1">
    <location>
        <begin position="23"/>
        <end position="273"/>
    </location>
</feature>
<keyword evidence="3" id="KW-1185">Reference proteome</keyword>
<dbReference type="Proteomes" id="UP000323426">
    <property type="component" value="Unassembled WGS sequence"/>
</dbReference>
<dbReference type="Gene3D" id="2.40.160.60">
    <property type="entry name" value="Outer membrane protein transport protein (OMPP1/FadL/TodX)"/>
    <property type="match status" value="1"/>
</dbReference>
<dbReference type="RefSeq" id="WP_150088331.1">
    <property type="nucleotide sequence ID" value="NZ_VWSF01000006.1"/>
</dbReference>
<evidence type="ECO:0000313" key="2">
    <source>
        <dbReference type="EMBL" id="KAA5546730.1"/>
    </source>
</evidence>
<proteinExistence type="predicted"/>
<evidence type="ECO:0008006" key="4">
    <source>
        <dbReference type="Google" id="ProtNLM"/>
    </source>
</evidence>
<protein>
    <recommendedName>
        <fullName evidence="4">PorV/PorQ family protein</fullName>
    </recommendedName>
</protein>
<evidence type="ECO:0000256" key="1">
    <source>
        <dbReference type="SAM" id="SignalP"/>
    </source>
</evidence>
<organism evidence="2 3">
    <name type="scientific">Adhaeribacter rhizoryzae</name>
    <dbReference type="NCBI Taxonomy" id="2607907"/>
    <lineage>
        <taxon>Bacteria</taxon>
        <taxon>Pseudomonadati</taxon>
        <taxon>Bacteroidota</taxon>
        <taxon>Cytophagia</taxon>
        <taxon>Cytophagales</taxon>
        <taxon>Hymenobacteraceae</taxon>
        <taxon>Adhaeribacter</taxon>
    </lineage>
</organism>
<name>A0A5M6DKK5_9BACT</name>
<evidence type="ECO:0000313" key="3">
    <source>
        <dbReference type="Proteomes" id="UP000323426"/>
    </source>
</evidence>
<keyword evidence="1" id="KW-0732">Signal</keyword>
<feature type="signal peptide" evidence="1">
    <location>
        <begin position="1"/>
        <end position="22"/>
    </location>
</feature>
<gene>
    <name evidence="2" type="ORF">F0145_10345</name>
</gene>
<sequence>MKYKNKLVLLIMLVCLRLPVWAGNDPQPAGARTAGLAGVAVTLTDVWAVTNNIAGITAIKKPTVGVYAENRFNLKALSTVTLQGVYALGKNGALGLELLRFGDKLYNEQKLGLGYAHRIGPVSLGLKATLLQLHLEQLGSRRAVALSFGGQSEIIPKLTFGAHIFNFNQAKLASYQSERFPTVMKAGLAYQPGSKLLLSLETEKDLRYSADVKGGLEYKPITQLALRTGFSTARQAATAGVGFVSQRFSIDYALGSHSVLGVSNHLSISYGFE</sequence>
<comment type="caution">
    <text evidence="2">The sequence shown here is derived from an EMBL/GenBank/DDBJ whole genome shotgun (WGS) entry which is preliminary data.</text>
</comment>
<reference evidence="2 3" key="1">
    <citation type="submission" date="2019-09" db="EMBL/GenBank/DDBJ databases">
        <title>Genome sequence and assembly of Adhaeribacter sp.</title>
        <authorList>
            <person name="Chhetri G."/>
        </authorList>
    </citation>
    <scope>NUCLEOTIDE SEQUENCE [LARGE SCALE GENOMIC DNA]</scope>
    <source>
        <strain evidence="2 3">DK36</strain>
    </source>
</reference>